<dbReference type="InterPro" id="IPR001995">
    <property type="entry name" value="Peptidase_A2_cat"/>
</dbReference>
<accession>A0A7L1HG25</accession>
<dbReference type="InterPro" id="IPR036157">
    <property type="entry name" value="dUTPase-like_sf"/>
</dbReference>
<dbReference type="Gene3D" id="2.40.70.10">
    <property type="entry name" value="Acid Proteases"/>
    <property type="match status" value="1"/>
</dbReference>
<dbReference type="InterPro" id="IPR051592">
    <property type="entry name" value="HERV-K_Pro_peptidase_A2"/>
</dbReference>
<sequence length="159" mass="16492">SGCAGMDLATAHTVTLLDSTVHLLPTTSDSANLGKQSALIVGRSSTTLTGLFVLPGVVDADAVGNIAIMAWTPSPPCTIPAGSRIAQLVPFLGPQKDPATAELLPVRTGNFGSTGTPSIYWAQNISHQRPTCRAILIQSEQRYPLQGILDTGADVTVIS</sequence>
<dbReference type="InterPro" id="IPR021109">
    <property type="entry name" value="Peptidase_aspartic_dom_sf"/>
</dbReference>
<name>A0A7L1HG25_9CHAR</name>
<organism evidence="5 6">
    <name type="scientific">Nycticryphes semicollaris</name>
    <dbReference type="NCBI Taxonomy" id="227226"/>
    <lineage>
        <taxon>Eukaryota</taxon>
        <taxon>Metazoa</taxon>
        <taxon>Chordata</taxon>
        <taxon>Craniata</taxon>
        <taxon>Vertebrata</taxon>
        <taxon>Euteleostomi</taxon>
        <taxon>Archelosauria</taxon>
        <taxon>Archosauria</taxon>
        <taxon>Dinosauria</taxon>
        <taxon>Saurischia</taxon>
        <taxon>Theropoda</taxon>
        <taxon>Coelurosauria</taxon>
        <taxon>Aves</taxon>
        <taxon>Neognathae</taxon>
        <taxon>Neoaves</taxon>
        <taxon>Charadriiformes</taxon>
        <taxon>Rostratulidae</taxon>
        <taxon>Nycticryphes</taxon>
    </lineage>
</organism>
<evidence type="ECO:0000313" key="6">
    <source>
        <dbReference type="Proteomes" id="UP000586634"/>
    </source>
</evidence>
<dbReference type="Proteomes" id="UP000586634">
    <property type="component" value="Unassembled WGS sequence"/>
</dbReference>
<gene>
    <name evidence="5" type="primary">Ervk9_5</name>
    <name evidence="5" type="ORF">NYCSEM_R08914</name>
</gene>
<dbReference type="PANTHER" id="PTHR19422">
    <property type="entry name" value="GAG RETROVIRAL POLYPROTEIN"/>
    <property type="match status" value="1"/>
</dbReference>
<keyword evidence="3" id="KW-0378">Hydrolase</keyword>
<dbReference type="OrthoDB" id="9900537at2759"/>
<keyword evidence="6" id="KW-1185">Reference proteome</keyword>
<dbReference type="AlphaFoldDB" id="A0A7L1HG25"/>
<dbReference type="Gene3D" id="2.70.40.10">
    <property type="match status" value="1"/>
</dbReference>
<proteinExistence type="predicted"/>
<evidence type="ECO:0000256" key="3">
    <source>
        <dbReference type="ARBA" id="ARBA00022801"/>
    </source>
</evidence>
<feature type="non-terminal residue" evidence="5">
    <location>
        <position position="1"/>
    </location>
</feature>
<reference evidence="5 6" key="1">
    <citation type="submission" date="2019-09" db="EMBL/GenBank/DDBJ databases">
        <title>Bird 10,000 Genomes (B10K) Project - Family phase.</title>
        <authorList>
            <person name="Zhang G."/>
        </authorList>
    </citation>
    <scope>NUCLEOTIDE SEQUENCE [LARGE SCALE GENOMIC DNA]</scope>
    <source>
        <strain evidence="5">B10K-DU-002-14</strain>
        <tissue evidence="5">Muscle</tissue>
    </source>
</reference>
<dbReference type="SUPFAM" id="SSF50630">
    <property type="entry name" value="Acid proteases"/>
    <property type="match status" value="1"/>
</dbReference>
<evidence type="ECO:0000259" key="4">
    <source>
        <dbReference type="PROSITE" id="PS50175"/>
    </source>
</evidence>
<comment type="caution">
    <text evidence="5">The sequence shown here is derived from an EMBL/GenBank/DDBJ whole genome shotgun (WGS) entry which is preliminary data.</text>
</comment>
<dbReference type="Pfam" id="PF00692">
    <property type="entry name" value="dUTPase"/>
    <property type="match status" value="1"/>
</dbReference>
<dbReference type="GO" id="GO:0006508">
    <property type="term" value="P:proteolysis"/>
    <property type="evidence" value="ECO:0007669"/>
    <property type="project" value="UniProtKB-KW"/>
</dbReference>
<evidence type="ECO:0000313" key="5">
    <source>
        <dbReference type="EMBL" id="NXN25077.1"/>
    </source>
</evidence>
<feature type="non-terminal residue" evidence="5">
    <location>
        <position position="159"/>
    </location>
</feature>
<dbReference type="EMBL" id="VXBJ01002614">
    <property type="protein sequence ID" value="NXN25077.1"/>
    <property type="molecule type" value="Genomic_DNA"/>
</dbReference>
<keyword evidence="1" id="KW-0645">Protease</keyword>
<dbReference type="PROSITE" id="PS00141">
    <property type="entry name" value="ASP_PROTEASE"/>
    <property type="match status" value="1"/>
</dbReference>
<dbReference type="PROSITE" id="PS50175">
    <property type="entry name" value="ASP_PROT_RETROV"/>
    <property type="match status" value="1"/>
</dbReference>
<evidence type="ECO:0000256" key="2">
    <source>
        <dbReference type="ARBA" id="ARBA00022750"/>
    </source>
</evidence>
<dbReference type="InterPro" id="IPR029054">
    <property type="entry name" value="dUTPase-like"/>
</dbReference>
<evidence type="ECO:0000256" key="1">
    <source>
        <dbReference type="ARBA" id="ARBA00022670"/>
    </source>
</evidence>
<feature type="domain" description="Peptidase A2" evidence="4">
    <location>
        <begin position="145"/>
        <end position="159"/>
    </location>
</feature>
<keyword evidence="2" id="KW-0064">Aspartyl protease</keyword>
<dbReference type="InterPro" id="IPR001969">
    <property type="entry name" value="Aspartic_peptidase_AS"/>
</dbReference>
<protein>
    <submittedName>
        <fullName evidence="5">POK9 protein</fullName>
    </submittedName>
</protein>
<dbReference type="SUPFAM" id="SSF51283">
    <property type="entry name" value="dUTPase-like"/>
    <property type="match status" value="1"/>
</dbReference>
<dbReference type="GO" id="GO:0004190">
    <property type="term" value="F:aspartic-type endopeptidase activity"/>
    <property type="evidence" value="ECO:0007669"/>
    <property type="project" value="UniProtKB-KW"/>
</dbReference>
<dbReference type="PANTHER" id="PTHR19422:SF123">
    <property type="entry name" value="RT1 CLASS I, LOCUS CE15"/>
    <property type="match status" value="1"/>
</dbReference>